<dbReference type="Pfam" id="PF14430">
    <property type="entry name" value="Imm1"/>
    <property type="match status" value="1"/>
</dbReference>
<gene>
    <name evidence="1" type="ORF">BBD42_14375</name>
</gene>
<protein>
    <submittedName>
        <fullName evidence="1">Uncharacterized protein</fullName>
    </submittedName>
</protein>
<accession>A0A1B2DII9</accession>
<organism evidence="1">
    <name type="scientific">Paenibacillus sp. BIHB 4019</name>
    <dbReference type="NCBI Taxonomy" id="1870819"/>
    <lineage>
        <taxon>Bacteria</taxon>
        <taxon>Bacillati</taxon>
        <taxon>Bacillota</taxon>
        <taxon>Bacilli</taxon>
        <taxon>Bacillales</taxon>
        <taxon>Paenibacillaceae</taxon>
        <taxon>Paenibacillus</taxon>
    </lineage>
</organism>
<dbReference type="RefSeq" id="WP_099518721.1">
    <property type="nucleotide sequence ID" value="NZ_CP016808.1"/>
</dbReference>
<proteinExistence type="predicted"/>
<name>A0A1B2DII9_9BACL</name>
<sequence length="139" mass="15656">MFIKGLHFDNWVNGRDKGEFIQDQNQDQDLNWGMIEKILTELNGVNKTQVVLSKDEDIHMGIGGGNSGLYNVYATFDNVSFFNLLDLSKSEDKIIQLVTGGQKGDFSANNCVDLETMLKAAKLFALEGEINDRLNWQHV</sequence>
<dbReference type="EMBL" id="CP016808">
    <property type="protein sequence ID" value="ANY67528.1"/>
    <property type="molecule type" value="Genomic_DNA"/>
</dbReference>
<dbReference type="InterPro" id="IPR025680">
    <property type="entry name" value="DddI"/>
</dbReference>
<reference evidence="1" key="1">
    <citation type="submission" date="2016-08" db="EMBL/GenBank/DDBJ databases">
        <title>Complete Genome Seqeunce of Paenibacillus sp. BIHB 4019 from tea rhizoplane.</title>
        <authorList>
            <person name="Thakur R."/>
            <person name="Swarnkar M.K."/>
            <person name="Gulati A."/>
        </authorList>
    </citation>
    <scope>NUCLEOTIDE SEQUENCE [LARGE SCALE GENOMIC DNA]</scope>
    <source>
        <strain evidence="1">BIHB4019</strain>
    </source>
</reference>
<evidence type="ECO:0000313" key="1">
    <source>
        <dbReference type="EMBL" id="ANY67528.1"/>
    </source>
</evidence>
<dbReference type="AlphaFoldDB" id="A0A1B2DII9"/>